<sequence length="141" mass="16890">MEGYLQRFLSLYRPIITKLNELLGHYEITYSLWQVMYYLKHHGASTLVEIAAHYEVEKPTITRRVQKLMEHGFVEQISSTDKREKNIQLTELGESIYRDVRKDITALEFRLMEDIPEEERHIAYGIFPKVHENLKKEKEQH</sequence>
<name>A0A3N9UBE1_9BACI</name>
<evidence type="ECO:0000256" key="1">
    <source>
        <dbReference type="ARBA" id="ARBA00023015"/>
    </source>
</evidence>
<evidence type="ECO:0000259" key="4">
    <source>
        <dbReference type="PROSITE" id="PS50995"/>
    </source>
</evidence>
<dbReference type="Proteomes" id="UP000274033">
    <property type="component" value="Unassembled WGS sequence"/>
</dbReference>
<keyword evidence="6" id="KW-1185">Reference proteome</keyword>
<dbReference type="PANTHER" id="PTHR42756:SF1">
    <property type="entry name" value="TRANSCRIPTIONAL REPRESSOR OF EMRAB OPERON"/>
    <property type="match status" value="1"/>
</dbReference>
<dbReference type="SMART" id="SM00347">
    <property type="entry name" value="HTH_MARR"/>
    <property type="match status" value="1"/>
</dbReference>
<dbReference type="Pfam" id="PF01047">
    <property type="entry name" value="MarR"/>
    <property type="match status" value="1"/>
</dbReference>
<dbReference type="PANTHER" id="PTHR42756">
    <property type="entry name" value="TRANSCRIPTIONAL REGULATOR, MARR"/>
    <property type="match status" value="1"/>
</dbReference>
<keyword evidence="3" id="KW-0804">Transcription</keyword>
<dbReference type="PROSITE" id="PS50995">
    <property type="entry name" value="HTH_MARR_2"/>
    <property type="match status" value="1"/>
</dbReference>
<dbReference type="InterPro" id="IPR036388">
    <property type="entry name" value="WH-like_DNA-bd_sf"/>
</dbReference>
<dbReference type="RefSeq" id="WP_124766082.1">
    <property type="nucleotide sequence ID" value="NZ_JAFBDY010000025.1"/>
</dbReference>
<gene>
    <name evidence="5" type="ORF">EBB45_14820</name>
</gene>
<evidence type="ECO:0000256" key="3">
    <source>
        <dbReference type="ARBA" id="ARBA00023163"/>
    </source>
</evidence>
<dbReference type="Gene3D" id="1.10.10.10">
    <property type="entry name" value="Winged helix-like DNA-binding domain superfamily/Winged helix DNA-binding domain"/>
    <property type="match status" value="1"/>
</dbReference>
<dbReference type="EMBL" id="RRCT01000015">
    <property type="protein sequence ID" value="RQW73839.1"/>
    <property type="molecule type" value="Genomic_DNA"/>
</dbReference>
<reference evidence="5 6" key="1">
    <citation type="journal article" date="2013" name="J. Microbiol.">
        <title>Lysinibacillus chungkukjangi sp. nov., isolated from Chungkukjang, Korean fermented soybean food.</title>
        <authorList>
            <person name="Kim S.J."/>
            <person name="Jang Y.H."/>
            <person name="Hamada M."/>
            <person name="Ahn J.H."/>
            <person name="Weon H.Y."/>
            <person name="Suzuki K."/>
            <person name="Whang K.S."/>
            <person name="Kwon S.W."/>
        </authorList>
    </citation>
    <scope>NUCLEOTIDE SEQUENCE [LARGE SCALE GENOMIC DNA]</scope>
    <source>
        <strain evidence="5 6">MCCC 1A12701</strain>
    </source>
</reference>
<dbReference type="GO" id="GO:0003677">
    <property type="term" value="F:DNA binding"/>
    <property type="evidence" value="ECO:0007669"/>
    <property type="project" value="UniProtKB-KW"/>
</dbReference>
<organism evidence="5 6">
    <name type="scientific">Lysinibacillus composti</name>
    <dbReference type="NCBI Taxonomy" id="720633"/>
    <lineage>
        <taxon>Bacteria</taxon>
        <taxon>Bacillati</taxon>
        <taxon>Bacillota</taxon>
        <taxon>Bacilli</taxon>
        <taxon>Bacillales</taxon>
        <taxon>Bacillaceae</taxon>
        <taxon>Lysinibacillus</taxon>
    </lineage>
</organism>
<dbReference type="InterPro" id="IPR000835">
    <property type="entry name" value="HTH_MarR-typ"/>
</dbReference>
<accession>A0A3N9UBE1</accession>
<keyword evidence="2" id="KW-0238">DNA-binding</keyword>
<keyword evidence="1" id="KW-0805">Transcription regulation</keyword>
<evidence type="ECO:0000313" key="6">
    <source>
        <dbReference type="Proteomes" id="UP000274033"/>
    </source>
</evidence>
<evidence type="ECO:0000313" key="5">
    <source>
        <dbReference type="EMBL" id="RQW73839.1"/>
    </source>
</evidence>
<dbReference type="InterPro" id="IPR036390">
    <property type="entry name" value="WH_DNA-bd_sf"/>
</dbReference>
<feature type="domain" description="HTH marR-type" evidence="4">
    <location>
        <begin position="1"/>
        <end position="132"/>
    </location>
</feature>
<dbReference type="GO" id="GO:0003700">
    <property type="term" value="F:DNA-binding transcription factor activity"/>
    <property type="evidence" value="ECO:0007669"/>
    <property type="project" value="InterPro"/>
</dbReference>
<proteinExistence type="predicted"/>
<evidence type="ECO:0000256" key="2">
    <source>
        <dbReference type="ARBA" id="ARBA00023125"/>
    </source>
</evidence>
<dbReference type="SUPFAM" id="SSF46785">
    <property type="entry name" value="Winged helix' DNA-binding domain"/>
    <property type="match status" value="1"/>
</dbReference>
<dbReference type="AlphaFoldDB" id="A0A3N9UBE1"/>
<protein>
    <submittedName>
        <fullName evidence="5">MarR family transcriptional regulator</fullName>
    </submittedName>
</protein>
<comment type="caution">
    <text evidence="5">The sequence shown here is derived from an EMBL/GenBank/DDBJ whole genome shotgun (WGS) entry which is preliminary data.</text>
</comment>
<dbReference type="OrthoDB" id="1904211at2"/>